<name>A0ABM8TI56_9BURK</name>
<keyword evidence="4" id="KW-1185">Reference proteome</keyword>
<reference evidence="3 4" key="1">
    <citation type="submission" date="2021-03" db="EMBL/GenBank/DDBJ databases">
        <authorList>
            <person name="Peeters C."/>
        </authorList>
    </citation>
    <scope>NUCLEOTIDE SEQUENCE [LARGE SCALE GENOMIC DNA]</scope>
    <source>
        <strain evidence="3 4">LMG 26411</strain>
    </source>
</reference>
<evidence type="ECO:0000256" key="2">
    <source>
        <dbReference type="SAM" id="SignalP"/>
    </source>
</evidence>
<proteinExistence type="predicted"/>
<feature type="chain" id="PRO_5045238971" evidence="2">
    <location>
        <begin position="35"/>
        <end position="83"/>
    </location>
</feature>
<evidence type="ECO:0000313" key="4">
    <source>
        <dbReference type="Proteomes" id="UP000672657"/>
    </source>
</evidence>
<organism evidence="3 4">
    <name type="scientific">Cupriavidus numazuensis</name>
    <dbReference type="NCBI Taxonomy" id="221992"/>
    <lineage>
        <taxon>Bacteria</taxon>
        <taxon>Pseudomonadati</taxon>
        <taxon>Pseudomonadota</taxon>
        <taxon>Betaproteobacteria</taxon>
        <taxon>Burkholderiales</taxon>
        <taxon>Burkholderiaceae</taxon>
        <taxon>Cupriavidus</taxon>
    </lineage>
</organism>
<keyword evidence="2" id="KW-0732">Signal</keyword>
<comment type="caution">
    <text evidence="3">The sequence shown here is derived from an EMBL/GenBank/DDBJ whole genome shotgun (WGS) entry which is preliminary data.</text>
</comment>
<gene>
    <name evidence="3" type="ORF">LMG26411_03226</name>
</gene>
<feature type="region of interest" description="Disordered" evidence="1">
    <location>
        <begin position="57"/>
        <end position="83"/>
    </location>
</feature>
<protein>
    <submittedName>
        <fullName evidence="3">Uncharacterized protein</fullName>
    </submittedName>
</protein>
<evidence type="ECO:0000313" key="3">
    <source>
        <dbReference type="EMBL" id="CAG2147883.1"/>
    </source>
</evidence>
<feature type="signal peptide" evidence="2">
    <location>
        <begin position="1"/>
        <end position="34"/>
    </location>
</feature>
<sequence length="83" mass="8654">MRIELVRYARKPDMKILLHCAALLAASAFTAVHADTDRPRQTGVACARAGNSYCQAPQPAADSASHALRPGSTDTPAPVGVPA</sequence>
<dbReference type="Proteomes" id="UP000672657">
    <property type="component" value="Unassembled WGS sequence"/>
</dbReference>
<accession>A0ABM8TI56</accession>
<evidence type="ECO:0000256" key="1">
    <source>
        <dbReference type="SAM" id="MobiDB-lite"/>
    </source>
</evidence>
<dbReference type="EMBL" id="CAJPVI010000018">
    <property type="protein sequence ID" value="CAG2147883.1"/>
    <property type="molecule type" value="Genomic_DNA"/>
</dbReference>